<sequence>MKLLYAQFLPYILPTSTMIGLYSAALEIDYMDKYRIPITDNKMLKTLFGNYAFGIIAGLTYPVSIPMIATHYMYSTYHKKCY</sequence>
<evidence type="ECO:0000313" key="2">
    <source>
        <dbReference type="EMBL" id="QHU32678.1"/>
    </source>
</evidence>
<feature type="transmembrane region" description="Helical" evidence="1">
    <location>
        <begin position="6"/>
        <end position="26"/>
    </location>
</feature>
<evidence type="ECO:0000256" key="1">
    <source>
        <dbReference type="SAM" id="Phobius"/>
    </source>
</evidence>
<protein>
    <submittedName>
        <fullName evidence="2">Uncharacterized protein</fullName>
    </submittedName>
</protein>
<proteinExistence type="predicted"/>
<organism evidence="2">
    <name type="scientific">viral metagenome</name>
    <dbReference type="NCBI Taxonomy" id="1070528"/>
    <lineage>
        <taxon>unclassified sequences</taxon>
        <taxon>metagenomes</taxon>
        <taxon>organismal metagenomes</taxon>
    </lineage>
</organism>
<keyword evidence="1" id="KW-0472">Membrane</keyword>
<keyword evidence="1" id="KW-0812">Transmembrane</keyword>
<dbReference type="EMBL" id="MN740541">
    <property type="protein sequence ID" value="QHU32678.1"/>
    <property type="molecule type" value="Genomic_DNA"/>
</dbReference>
<name>A0A6C0LRR2_9ZZZZ</name>
<keyword evidence="1" id="KW-1133">Transmembrane helix</keyword>
<feature type="transmembrane region" description="Helical" evidence="1">
    <location>
        <begin position="47"/>
        <end position="69"/>
    </location>
</feature>
<dbReference type="AlphaFoldDB" id="A0A6C0LRR2"/>
<reference evidence="2" key="1">
    <citation type="journal article" date="2020" name="Nature">
        <title>Giant virus diversity and host interactions through global metagenomics.</title>
        <authorList>
            <person name="Schulz F."/>
            <person name="Roux S."/>
            <person name="Paez-Espino D."/>
            <person name="Jungbluth S."/>
            <person name="Walsh D.A."/>
            <person name="Denef V.J."/>
            <person name="McMahon K.D."/>
            <person name="Konstantinidis K.T."/>
            <person name="Eloe-Fadrosh E.A."/>
            <person name="Kyrpides N.C."/>
            <person name="Woyke T."/>
        </authorList>
    </citation>
    <scope>NUCLEOTIDE SEQUENCE</scope>
    <source>
        <strain evidence="2">GVMAG-M-3300027969-2</strain>
    </source>
</reference>
<accession>A0A6C0LRR2</accession>